<accession>A0AAD5X849</accession>
<reference evidence="2" key="1">
    <citation type="submission" date="2020-05" db="EMBL/GenBank/DDBJ databases">
        <title>Phylogenomic resolution of chytrid fungi.</title>
        <authorList>
            <person name="Stajich J.E."/>
            <person name="Amses K."/>
            <person name="Simmons R."/>
            <person name="Seto K."/>
            <person name="Myers J."/>
            <person name="Bonds A."/>
            <person name="Quandt C.A."/>
            <person name="Barry K."/>
            <person name="Liu P."/>
            <person name="Grigoriev I."/>
            <person name="Longcore J.E."/>
            <person name="James T.Y."/>
        </authorList>
    </citation>
    <scope>NUCLEOTIDE SEQUENCE</scope>
    <source>
        <strain evidence="2">JEL0513</strain>
    </source>
</reference>
<gene>
    <name evidence="2" type="ORF">HK100_007698</name>
</gene>
<dbReference type="Proteomes" id="UP001211907">
    <property type="component" value="Unassembled WGS sequence"/>
</dbReference>
<comment type="caution">
    <text evidence="2">The sequence shown here is derived from an EMBL/GenBank/DDBJ whole genome shotgun (WGS) entry which is preliminary data.</text>
</comment>
<feature type="compositionally biased region" description="Low complexity" evidence="1">
    <location>
        <begin position="69"/>
        <end position="82"/>
    </location>
</feature>
<proteinExistence type="predicted"/>
<keyword evidence="3" id="KW-1185">Reference proteome</keyword>
<dbReference type="EMBL" id="JADGJH010003647">
    <property type="protein sequence ID" value="KAJ3089628.1"/>
    <property type="molecule type" value="Genomic_DNA"/>
</dbReference>
<feature type="region of interest" description="Disordered" evidence="1">
    <location>
        <begin position="1"/>
        <end position="88"/>
    </location>
</feature>
<sequence length="120" mass="12522">MSLVSGDSNDNGGCPFMSTEPTSAGLAVSTTGAIPSHRSPVALSPILASPGYNRSTRDSAALNSPTKRSMSVSSSGSKSGGKNKSETQLRLTVARKNMEVNNRLNAVHRLFQGTFILIIA</sequence>
<evidence type="ECO:0000256" key="1">
    <source>
        <dbReference type="SAM" id="MobiDB-lite"/>
    </source>
</evidence>
<evidence type="ECO:0000313" key="3">
    <source>
        <dbReference type="Proteomes" id="UP001211907"/>
    </source>
</evidence>
<protein>
    <submittedName>
        <fullName evidence="2">Uncharacterized protein</fullName>
    </submittedName>
</protein>
<organism evidence="2 3">
    <name type="scientific">Physocladia obscura</name>
    <dbReference type="NCBI Taxonomy" id="109957"/>
    <lineage>
        <taxon>Eukaryota</taxon>
        <taxon>Fungi</taxon>
        <taxon>Fungi incertae sedis</taxon>
        <taxon>Chytridiomycota</taxon>
        <taxon>Chytridiomycota incertae sedis</taxon>
        <taxon>Chytridiomycetes</taxon>
        <taxon>Chytridiales</taxon>
        <taxon>Chytriomycetaceae</taxon>
        <taxon>Physocladia</taxon>
    </lineage>
</organism>
<evidence type="ECO:0000313" key="2">
    <source>
        <dbReference type="EMBL" id="KAJ3089628.1"/>
    </source>
</evidence>
<dbReference type="AlphaFoldDB" id="A0AAD5X849"/>
<feature type="compositionally biased region" description="Polar residues" evidence="1">
    <location>
        <begin position="1"/>
        <end position="11"/>
    </location>
</feature>
<name>A0AAD5X849_9FUNG</name>